<evidence type="ECO:0000256" key="3">
    <source>
        <dbReference type="ARBA" id="ARBA00022500"/>
    </source>
</evidence>
<keyword evidence="2" id="KW-1003">Cell membrane</keyword>
<feature type="transmembrane region" description="Helical" evidence="9">
    <location>
        <begin position="12"/>
        <end position="32"/>
    </location>
</feature>
<dbReference type="SUPFAM" id="SSF103190">
    <property type="entry name" value="Sensory domain-like"/>
    <property type="match status" value="1"/>
</dbReference>
<keyword evidence="8" id="KW-0807">Transducer</keyword>
<dbReference type="GO" id="GO:0007165">
    <property type="term" value="P:signal transduction"/>
    <property type="evidence" value="ECO:0007669"/>
    <property type="project" value="UniProtKB-KW"/>
</dbReference>
<dbReference type="Gene3D" id="3.30.450.20">
    <property type="entry name" value="PAS domain"/>
    <property type="match status" value="1"/>
</dbReference>
<evidence type="ECO:0000256" key="1">
    <source>
        <dbReference type="ARBA" id="ARBA00004651"/>
    </source>
</evidence>
<dbReference type="GO" id="GO:0005886">
    <property type="term" value="C:plasma membrane"/>
    <property type="evidence" value="ECO:0007669"/>
    <property type="project" value="UniProtKB-SubCell"/>
</dbReference>
<dbReference type="SMART" id="SM00283">
    <property type="entry name" value="MA"/>
    <property type="match status" value="1"/>
</dbReference>
<comment type="similarity">
    <text evidence="7">Belongs to the methyl-accepting chemotaxis (MCP) protein family.</text>
</comment>
<dbReference type="PANTHER" id="PTHR43531:SF11">
    <property type="entry name" value="METHYL-ACCEPTING CHEMOTAXIS PROTEIN 3"/>
    <property type="match status" value="1"/>
</dbReference>
<evidence type="ECO:0000256" key="4">
    <source>
        <dbReference type="ARBA" id="ARBA00022692"/>
    </source>
</evidence>
<evidence type="ECO:0000256" key="2">
    <source>
        <dbReference type="ARBA" id="ARBA00022475"/>
    </source>
</evidence>
<dbReference type="KEGG" id="psel:GM415_01215"/>
<dbReference type="CDD" id="cd12914">
    <property type="entry name" value="PDC1_DGC_like"/>
    <property type="match status" value="1"/>
</dbReference>
<gene>
    <name evidence="12" type="ORF">GM415_01215</name>
</gene>
<dbReference type="PROSITE" id="PS50885">
    <property type="entry name" value="HAMP"/>
    <property type="match status" value="1"/>
</dbReference>
<feature type="domain" description="Methyl-accepting transducer" evidence="10">
    <location>
        <begin position="367"/>
        <end position="582"/>
    </location>
</feature>
<feature type="transmembrane region" description="Helical" evidence="9">
    <location>
        <begin position="287"/>
        <end position="308"/>
    </location>
</feature>
<dbReference type="CDD" id="cd11386">
    <property type="entry name" value="MCP_signal"/>
    <property type="match status" value="1"/>
</dbReference>
<evidence type="ECO:0000256" key="7">
    <source>
        <dbReference type="ARBA" id="ARBA00029447"/>
    </source>
</evidence>
<evidence type="ECO:0000259" key="11">
    <source>
        <dbReference type="PROSITE" id="PS50885"/>
    </source>
</evidence>
<evidence type="ECO:0000259" key="10">
    <source>
        <dbReference type="PROSITE" id="PS50111"/>
    </source>
</evidence>
<sequence length="654" mass="70439">MLTWIAKSLKRAILVPIITSIILGVAALVYYVNLSSYDMVLKGESKAAHNQAQTVAYSLDLFMRDNLAAGMALAQDPGVIRALRLNEKEAAPDMKAYLANNTNLWGVLIFDRGGKILAGSSAANADMHGMDVATRNYVAAALSGKKNYVTNTVFKSKDGTSYLFGASQPVYDNNGSVLGGIALLCSWDKFTKVFIDPIVIGTEGYGFVFDGTGRFIHHPKDASAMLKDYSREGFVKEAMRMGKGQITYEWDGKNKFMAFVTDETTGWIVCMSAFEDDLAAGAIHQGYVLMGIGAGIILLVIGIVTLFLNRLVISPVSDGMVLAHDMSQGDLLKDIDSKSPNELGRLMRSLGSMVDALRGVVHNVKSAAEMVAAGSEEIAASAEQMSEGSVEQAASVEEISASMEMMAENIKHNMETAQKTRDIAVRTARDAQEGGEAVKQTVSAMRDIADRTSIIEEIARQTNLLALNAAIEAARAGEHGKGFAVVAAEVRKLAERSGVAAAEISELTGNSLQVAEKAGSMLEQIVQDIQHNEELVQEVAAASREQHDSSQQITTSIQHLDVVVQKNASFSEELSATSQELSSQAVQLQQTMDFFRVAAHRTDPSMRGGVKVVGRPAQRQLPAVSAAHGAPHTEPKPIMRQAITADGEDEYERF</sequence>
<keyword evidence="13" id="KW-1185">Reference proteome</keyword>
<feature type="domain" description="HAMP" evidence="11">
    <location>
        <begin position="310"/>
        <end position="362"/>
    </location>
</feature>
<dbReference type="Proteomes" id="UP000428328">
    <property type="component" value="Chromosome"/>
</dbReference>
<dbReference type="InterPro" id="IPR033479">
    <property type="entry name" value="dCache_1"/>
</dbReference>
<accession>A0A6I6JEG6</accession>
<evidence type="ECO:0000256" key="8">
    <source>
        <dbReference type="PROSITE-ProRule" id="PRU00284"/>
    </source>
</evidence>
<dbReference type="PRINTS" id="PR00260">
    <property type="entry name" value="CHEMTRNSDUCR"/>
</dbReference>
<evidence type="ECO:0000313" key="13">
    <source>
        <dbReference type="Proteomes" id="UP000428328"/>
    </source>
</evidence>
<dbReference type="PANTHER" id="PTHR43531">
    <property type="entry name" value="PROTEIN ICFG"/>
    <property type="match status" value="1"/>
</dbReference>
<dbReference type="SUPFAM" id="SSF58104">
    <property type="entry name" value="Methyl-accepting chemotaxis protein (MCP) signaling domain"/>
    <property type="match status" value="1"/>
</dbReference>
<keyword evidence="3" id="KW-0145">Chemotaxis</keyword>
<dbReference type="InterPro" id="IPR004090">
    <property type="entry name" value="Chemotax_Me-accpt_rcpt"/>
</dbReference>
<dbReference type="Pfam" id="PF00015">
    <property type="entry name" value="MCPsignal"/>
    <property type="match status" value="1"/>
</dbReference>
<evidence type="ECO:0000256" key="6">
    <source>
        <dbReference type="ARBA" id="ARBA00023136"/>
    </source>
</evidence>
<keyword evidence="6 9" id="KW-0472">Membrane</keyword>
<evidence type="ECO:0000313" key="12">
    <source>
        <dbReference type="EMBL" id="QGY38812.1"/>
    </source>
</evidence>
<keyword evidence="4 9" id="KW-0812">Transmembrane</keyword>
<name>A0A6I6JEG6_9BACT</name>
<dbReference type="EMBL" id="CP046400">
    <property type="protein sequence ID" value="QGY38812.1"/>
    <property type="molecule type" value="Genomic_DNA"/>
</dbReference>
<reference evidence="12 13" key="1">
    <citation type="submission" date="2019-11" db="EMBL/GenBank/DDBJ databases">
        <authorList>
            <person name="Zheng R.K."/>
            <person name="Sun C.M."/>
        </authorList>
    </citation>
    <scope>NUCLEOTIDE SEQUENCE [LARGE SCALE GENOMIC DNA]</scope>
    <source>
        <strain evidence="12 13">SRB007</strain>
    </source>
</reference>
<dbReference type="Pfam" id="PF00672">
    <property type="entry name" value="HAMP"/>
    <property type="match status" value="1"/>
</dbReference>
<dbReference type="InterPro" id="IPR004089">
    <property type="entry name" value="MCPsignal_dom"/>
</dbReference>
<evidence type="ECO:0000256" key="5">
    <source>
        <dbReference type="ARBA" id="ARBA00022989"/>
    </source>
</evidence>
<dbReference type="GO" id="GO:0004888">
    <property type="term" value="F:transmembrane signaling receptor activity"/>
    <property type="evidence" value="ECO:0007669"/>
    <property type="project" value="InterPro"/>
</dbReference>
<dbReference type="CDD" id="cd06225">
    <property type="entry name" value="HAMP"/>
    <property type="match status" value="1"/>
</dbReference>
<keyword evidence="5 9" id="KW-1133">Transmembrane helix</keyword>
<evidence type="ECO:0000256" key="9">
    <source>
        <dbReference type="SAM" id="Phobius"/>
    </source>
</evidence>
<comment type="subcellular location">
    <subcellularLocation>
        <location evidence="1">Cell membrane</location>
        <topology evidence="1">Multi-pass membrane protein</topology>
    </subcellularLocation>
</comment>
<dbReference type="Gene3D" id="1.10.287.950">
    <property type="entry name" value="Methyl-accepting chemotaxis protein"/>
    <property type="match status" value="1"/>
</dbReference>
<dbReference type="InterPro" id="IPR003660">
    <property type="entry name" value="HAMP_dom"/>
</dbReference>
<dbReference type="Pfam" id="PF02743">
    <property type="entry name" value="dCache_1"/>
    <property type="match status" value="1"/>
</dbReference>
<dbReference type="AlphaFoldDB" id="A0A6I6JEG6"/>
<protein>
    <submittedName>
        <fullName evidence="12">HAMP domain-containing protein</fullName>
    </submittedName>
</protein>
<dbReference type="PROSITE" id="PS50111">
    <property type="entry name" value="CHEMOTAXIS_TRANSDUC_2"/>
    <property type="match status" value="1"/>
</dbReference>
<dbReference type="InterPro" id="IPR029151">
    <property type="entry name" value="Sensor-like_sf"/>
</dbReference>
<dbReference type="GO" id="GO:0006935">
    <property type="term" value="P:chemotaxis"/>
    <property type="evidence" value="ECO:0007669"/>
    <property type="project" value="UniProtKB-KW"/>
</dbReference>
<dbReference type="SMART" id="SM00304">
    <property type="entry name" value="HAMP"/>
    <property type="match status" value="1"/>
</dbReference>
<organism evidence="12 13">
    <name type="scientific">Pseudodesulfovibrio cashew</name>
    <dbReference type="NCBI Taxonomy" id="2678688"/>
    <lineage>
        <taxon>Bacteria</taxon>
        <taxon>Pseudomonadati</taxon>
        <taxon>Thermodesulfobacteriota</taxon>
        <taxon>Desulfovibrionia</taxon>
        <taxon>Desulfovibrionales</taxon>
        <taxon>Desulfovibrionaceae</taxon>
    </lineage>
</organism>
<dbReference type="CDD" id="cd12912">
    <property type="entry name" value="PDC2_MCP_like"/>
    <property type="match status" value="1"/>
</dbReference>
<dbReference type="RefSeq" id="WP_158945975.1">
    <property type="nucleotide sequence ID" value="NZ_CP046400.1"/>
</dbReference>
<dbReference type="InterPro" id="IPR051310">
    <property type="entry name" value="MCP_chemotaxis"/>
</dbReference>
<proteinExistence type="inferred from homology"/>